<dbReference type="SFLD" id="SFLDG01071">
    <property type="entry name" value="tRNA_wybutosine-synthesizing"/>
    <property type="match status" value="1"/>
</dbReference>
<evidence type="ECO:0000256" key="4">
    <source>
        <dbReference type="ARBA" id="ARBA00022723"/>
    </source>
</evidence>
<dbReference type="InterPro" id="IPR034556">
    <property type="entry name" value="tRNA_wybutosine-synthase"/>
</dbReference>
<dbReference type="InterPro" id="IPR013917">
    <property type="entry name" value="tRNA_wybutosine-synth"/>
</dbReference>
<comment type="similarity">
    <text evidence="9">Belongs to the TYW1 family.</text>
</comment>
<evidence type="ECO:0000256" key="9">
    <source>
        <dbReference type="HAMAP-Rule" id="MF_01921"/>
    </source>
</evidence>
<dbReference type="HAMAP" id="MF_01921">
    <property type="entry name" value="TYW1_archaea"/>
    <property type="match status" value="1"/>
</dbReference>
<keyword evidence="9" id="KW-0963">Cytoplasm</keyword>
<evidence type="ECO:0000256" key="8">
    <source>
        <dbReference type="ARBA" id="ARBA00049466"/>
    </source>
</evidence>
<keyword evidence="5 9" id="KW-0408">Iron</keyword>
<dbReference type="PANTHER" id="PTHR13930">
    <property type="entry name" value="S-ADENOSYL-L-METHIONINE-DEPENDENT TRNA 4-DEMETHYLWYOSINE SYNTHASE"/>
    <property type="match status" value="1"/>
</dbReference>
<comment type="subunit">
    <text evidence="9">Monomer.</text>
</comment>
<evidence type="ECO:0000313" key="11">
    <source>
        <dbReference type="EMBL" id="KON32392.1"/>
    </source>
</evidence>
<keyword evidence="7 9" id="KW-0456">Lyase</keyword>
<proteinExistence type="inferred from homology"/>
<keyword evidence="6 9" id="KW-0411">Iron-sulfur</keyword>
<keyword evidence="3 9" id="KW-0819">tRNA processing</keyword>
<reference evidence="12" key="1">
    <citation type="submission" date="2015-06" db="EMBL/GenBank/DDBJ databases">
        <title>New insights into the roles of widespread benthic archaea in carbon and nitrogen cycling.</title>
        <authorList>
            <person name="Lazar C.S."/>
            <person name="Baker B.J."/>
            <person name="Seitz K.W."/>
            <person name="Hyde A.S."/>
            <person name="Dick G.J."/>
            <person name="Hinrichs K.-U."/>
            <person name="Teske A.P."/>
        </authorList>
    </citation>
    <scope>NUCLEOTIDE SEQUENCE [LARGE SCALE GENOMIC DNA]</scope>
</reference>
<dbReference type="InterPro" id="IPR007197">
    <property type="entry name" value="rSAM"/>
</dbReference>
<dbReference type="CDD" id="cd01335">
    <property type="entry name" value="Radical_SAM"/>
    <property type="match status" value="1"/>
</dbReference>
<comment type="subcellular location">
    <subcellularLocation>
        <location evidence="9">Cytoplasm</location>
    </subcellularLocation>
</comment>
<accession>A0A0M0BUU6</accession>
<dbReference type="Gene3D" id="3.20.20.70">
    <property type="entry name" value="Aldolase class I"/>
    <property type="match status" value="1"/>
</dbReference>
<dbReference type="SFLD" id="SFLDS00029">
    <property type="entry name" value="Radical_SAM"/>
    <property type="match status" value="1"/>
</dbReference>
<comment type="function">
    <text evidence="9">Component of the wyosine derivatives biosynthesis pathway that catalyzes the condensation of N-methylguanine with 2 carbon atoms from pyruvate to form the tricyclic 4-demethylwyosine (imG-14) on guanosine-37 of tRNA(Phe).</text>
</comment>
<dbReference type="SFLD" id="SFLDF00284">
    <property type="entry name" value="tRNA_wybutosine-synthesizing"/>
    <property type="match status" value="1"/>
</dbReference>
<dbReference type="InterPro" id="IPR058240">
    <property type="entry name" value="rSAM_sf"/>
</dbReference>
<sequence>MLEQSIPLPLLQVLKKHKYHLVGKHSAVKRCNWLYESLIHGRSCYKQKFYGIKSHQCIQMSPSLFYCTEKCLFCWRAQSGDLQIKWNEMKLPNWDPAEEIVQESLKAQTKILSGYNGNPKTNWKKFAEALTPKHVAISLAGEPALYEHLGELIGLFHHKGFTTFLVSNGTIPSKLAELSEEPTQLYISVCAPNEEVFKRVCRPQVPNAWAKLNETLSMLPNFRCPTVTRMTLVKGHNMEHIDGYADLAERAEPTYIEAKAYMHVGFSGLRLDYKNMPSHKEVHAFARRLAEKTGYKILDEAVESRVVLLSKRRKPLRFDTP</sequence>
<comment type="caution">
    <text evidence="11">The sequence shown here is derived from an EMBL/GenBank/DDBJ whole genome shotgun (WGS) entry which is preliminary data.</text>
</comment>
<dbReference type="GO" id="GO:0102521">
    <property type="term" value="F:tRNA-4-demethylwyosine synthase activity"/>
    <property type="evidence" value="ECO:0007669"/>
    <property type="project" value="UniProtKB-EC"/>
</dbReference>
<feature type="binding site" evidence="9">
    <location>
        <position position="74"/>
    </location>
    <ligand>
        <name>[4Fe-4S] cluster</name>
        <dbReference type="ChEBI" id="CHEBI:49883"/>
        <label>2</label>
        <note>4Fe-4S-S-AdoMet</note>
    </ligand>
</feature>
<evidence type="ECO:0000256" key="5">
    <source>
        <dbReference type="ARBA" id="ARBA00023004"/>
    </source>
</evidence>
<dbReference type="GO" id="GO:0046872">
    <property type="term" value="F:metal ion binding"/>
    <property type="evidence" value="ECO:0007669"/>
    <property type="project" value="UniProtKB-KW"/>
</dbReference>
<comment type="catalytic activity">
    <reaction evidence="8 9">
        <text>N(1)-methylguanosine(37) in tRNA(Phe) + pyruvate + S-adenosyl-L-methionine = 4-demethylwyosine(37) in tRNA(Phe) + 5'-deoxyadenosine + L-methionine + CO2 + H2O</text>
        <dbReference type="Rhea" id="RHEA:36347"/>
        <dbReference type="Rhea" id="RHEA-COMP:10164"/>
        <dbReference type="Rhea" id="RHEA-COMP:10165"/>
        <dbReference type="ChEBI" id="CHEBI:15361"/>
        <dbReference type="ChEBI" id="CHEBI:15377"/>
        <dbReference type="ChEBI" id="CHEBI:16526"/>
        <dbReference type="ChEBI" id="CHEBI:17319"/>
        <dbReference type="ChEBI" id="CHEBI:57844"/>
        <dbReference type="ChEBI" id="CHEBI:59789"/>
        <dbReference type="ChEBI" id="CHEBI:64315"/>
        <dbReference type="ChEBI" id="CHEBI:73542"/>
        <dbReference type="EC" id="4.1.3.44"/>
    </reaction>
</comment>
<organism evidence="11 12">
    <name type="scientific">miscellaneous Crenarchaeota group-1 archaeon SG8-32-3</name>
    <dbReference type="NCBI Taxonomy" id="1685125"/>
    <lineage>
        <taxon>Archaea</taxon>
        <taxon>Candidatus Bathyarchaeota</taxon>
        <taxon>MCG-1</taxon>
    </lineage>
</organism>
<feature type="domain" description="Radical SAM core" evidence="10">
    <location>
        <begin position="50"/>
        <end position="300"/>
    </location>
</feature>
<feature type="binding site" evidence="9">
    <location>
        <position position="67"/>
    </location>
    <ligand>
        <name>[4Fe-4S] cluster</name>
        <dbReference type="ChEBI" id="CHEBI:49883"/>
        <label>2</label>
        <note>4Fe-4S-S-AdoMet</note>
    </ligand>
</feature>
<evidence type="ECO:0000259" key="10">
    <source>
        <dbReference type="PROSITE" id="PS51918"/>
    </source>
</evidence>
<dbReference type="Proteomes" id="UP000054016">
    <property type="component" value="Unassembled WGS sequence"/>
</dbReference>
<gene>
    <name evidence="9" type="primary">taw1</name>
    <name evidence="11" type="ORF">AC478_00430</name>
</gene>
<feature type="binding site" evidence="9">
    <location>
        <position position="44"/>
    </location>
    <ligand>
        <name>[4Fe-4S] cluster</name>
        <dbReference type="ChEBI" id="CHEBI:49883"/>
        <label>1</label>
    </ligand>
</feature>
<evidence type="ECO:0000256" key="6">
    <source>
        <dbReference type="ARBA" id="ARBA00023014"/>
    </source>
</evidence>
<feature type="binding site" evidence="9">
    <location>
        <position position="31"/>
    </location>
    <ligand>
        <name>[4Fe-4S] cluster</name>
        <dbReference type="ChEBI" id="CHEBI:49883"/>
        <label>1</label>
    </ligand>
</feature>
<feature type="binding site" evidence="9">
    <location>
        <position position="57"/>
    </location>
    <ligand>
        <name>[4Fe-4S] cluster</name>
        <dbReference type="ChEBI" id="CHEBI:49883"/>
        <label>1</label>
    </ligand>
</feature>
<evidence type="ECO:0000256" key="2">
    <source>
        <dbReference type="ARBA" id="ARBA00022691"/>
    </source>
</evidence>
<evidence type="ECO:0000313" key="12">
    <source>
        <dbReference type="Proteomes" id="UP000054016"/>
    </source>
</evidence>
<dbReference type="EMBL" id="LFWV01000003">
    <property type="protein sequence ID" value="KON32392.1"/>
    <property type="molecule type" value="Genomic_DNA"/>
</dbReference>
<name>A0A0M0BUU6_9ARCH</name>
<keyword evidence="4 9" id="KW-0479">Metal-binding</keyword>
<keyword evidence="2 9" id="KW-0949">S-adenosyl-L-methionine</keyword>
<dbReference type="InterPro" id="IPR013785">
    <property type="entry name" value="Aldolase_TIM"/>
</dbReference>
<dbReference type="AlphaFoldDB" id="A0A0M0BUU6"/>
<evidence type="ECO:0000256" key="7">
    <source>
        <dbReference type="ARBA" id="ARBA00023239"/>
    </source>
</evidence>
<keyword evidence="1 9" id="KW-0004">4Fe-4S</keyword>
<dbReference type="PANTHER" id="PTHR13930:SF0">
    <property type="entry name" value="S-ADENOSYL-L-METHIONINE-DEPENDENT TRNA 4-DEMETHYLWYOSINE SYNTHASE TYW1-RELATED"/>
    <property type="match status" value="1"/>
</dbReference>
<protein>
    <recommendedName>
        <fullName evidence="9">S-adenosyl-L-methionine-dependent tRNA 4-demethylwyosine synthase</fullName>
        <ecNumber evidence="9">4.1.3.44</ecNumber>
    </recommendedName>
    <alternativeName>
        <fullName evidence="9">tRNA wyosine derivatives biosynthesis protein Taw1</fullName>
    </alternativeName>
</protein>
<dbReference type="GO" id="GO:0051539">
    <property type="term" value="F:4 iron, 4 sulfur cluster binding"/>
    <property type="evidence" value="ECO:0007669"/>
    <property type="project" value="UniProtKB-UniRule"/>
</dbReference>
<evidence type="ECO:0000256" key="1">
    <source>
        <dbReference type="ARBA" id="ARBA00022485"/>
    </source>
</evidence>
<dbReference type="PATRIC" id="fig|1685125.3.peg.53"/>
<evidence type="ECO:0000256" key="3">
    <source>
        <dbReference type="ARBA" id="ARBA00022694"/>
    </source>
</evidence>
<feature type="binding site" evidence="9">
    <location>
        <position position="71"/>
    </location>
    <ligand>
        <name>[4Fe-4S] cluster</name>
        <dbReference type="ChEBI" id="CHEBI:49883"/>
        <label>2</label>
        <note>4Fe-4S-S-AdoMet</note>
    </ligand>
</feature>
<dbReference type="NCBIfam" id="TIGR03972">
    <property type="entry name" value="rSAM_TYW1"/>
    <property type="match status" value="1"/>
</dbReference>
<dbReference type="InterPro" id="IPR023993">
    <property type="entry name" value="TYW1_archaea"/>
</dbReference>
<dbReference type="PROSITE" id="PS51918">
    <property type="entry name" value="RADICAL_SAM"/>
    <property type="match status" value="1"/>
</dbReference>
<dbReference type="Pfam" id="PF08608">
    <property type="entry name" value="Wyosine_form"/>
    <property type="match status" value="1"/>
</dbReference>
<dbReference type="GO" id="GO:0008033">
    <property type="term" value="P:tRNA processing"/>
    <property type="evidence" value="ECO:0007669"/>
    <property type="project" value="UniProtKB-UniRule"/>
</dbReference>
<dbReference type="EC" id="4.1.3.44" evidence="9"/>
<dbReference type="SUPFAM" id="SSF102114">
    <property type="entry name" value="Radical SAM enzymes"/>
    <property type="match status" value="1"/>
</dbReference>
<dbReference type="GO" id="GO:0005737">
    <property type="term" value="C:cytoplasm"/>
    <property type="evidence" value="ECO:0007669"/>
    <property type="project" value="UniProtKB-SubCell"/>
</dbReference>
<dbReference type="Pfam" id="PF04055">
    <property type="entry name" value="Radical_SAM"/>
    <property type="match status" value="1"/>
</dbReference>
<comment type="cofactor">
    <cofactor evidence="9">
        <name>[4Fe-4S] cluster</name>
        <dbReference type="ChEBI" id="CHEBI:49883"/>
    </cofactor>
    <text evidence="9">Binds 2 [4Fe-4S] clusters. Binds 1 [4Fe-4S] cluster coordinated with 3 cysteines and an exchangeable S-adenosyl-L-methionine.</text>
</comment>